<evidence type="ECO:0000256" key="1">
    <source>
        <dbReference type="ARBA" id="ARBA00022723"/>
    </source>
</evidence>
<dbReference type="AlphaFoldDB" id="A0A915BLR1"/>
<dbReference type="InterPro" id="IPR019786">
    <property type="entry name" value="Zinc_finger_PHD-type_CS"/>
</dbReference>
<dbReference type="Pfam" id="PF13831">
    <property type="entry name" value="PHD_2"/>
    <property type="match status" value="1"/>
</dbReference>
<dbReference type="GO" id="GO:0042393">
    <property type="term" value="F:histone binding"/>
    <property type="evidence" value="ECO:0007669"/>
    <property type="project" value="TreeGrafter"/>
</dbReference>
<feature type="compositionally biased region" description="Polar residues" evidence="5">
    <location>
        <begin position="841"/>
        <end position="880"/>
    </location>
</feature>
<dbReference type="PROSITE" id="PS51805">
    <property type="entry name" value="EPHD"/>
    <property type="match status" value="1"/>
</dbReference>
<dbReference type="Pfam" id="PF13832">
    <property type="entry name" value="zf-HC5HC2H_2"/>
    <property type="match status" value="1"/>
</dbReference>
<feature type="compositionally biased region" description="Polar residues" evidence="5">
    <location>
        <begin position="268"/>
        <end position="292"/>
    </location>
</feature>
<dbReference type="GO" id="GO:0008270">
    <property type="term" value="F:zinc ion binding"/>
    <property type="evidence" value="ECO:0007669"/>
    <property type="project" value="UniProtKB-KW"/>
</dbReference>
<feature type="region of interest" description="Disordered" evidence="5">
    <location>
        <begin position="268"/>
        <end position="305"/>
    </location>
</feature>
<dbReference type="InterPro" id="IPR011011">
    <property type="entry name" value="Znf_FYVE_PHD"/>
</dbReference>
<feature type="compositionally biased region" description="Low complexity" evidence="5">
    <location>
        <begin position="1004"/>
        <end position="1025"/>
    </location>
</feature>
<evidence type="ECO:0000256" key="3">
    <source>
        <dbReference type="ARBA" id="ARBA00022833"/>
    </source>
</evidence>
<dbReference type="InterPro" id="IPR034732">
    <property type="entry name" value="EPHD"/>
</dbReference>
<keyword evidence="1" id="KW-0479">Metal-binding</keyword>
<proteinExistence type="predicted"/>
<feature type="region of interest" description="Disordered" evidence="5">
    <location>
        <begin position="818"/>
        <end position="897"/>
    </location>
</feature>
<evidence type="ECO:0000259" key="6">
    <source>
        <dbReference type="PROSITE" id="PS50016"/>
    </source>
</evidence>
<evidence type="ECO:0000256" key="4">
    <source>
        <dbReference type="PROSITE-ProRule" id="PRU00146"/>
    </source>
</evidence>
<keyword evidence="2 4" id="KW-0863">Zinc-finger</keyword>
<dbReference type="GO" id="GO:0005634">
    <property type="term" value="C:nucleus"/>
    <property type="evidence" value="ECO:0007669"/>
    <property type="project" value="TreeGrafter"/>
</dbReference>
<protein>
    <submittedName>
        <fullName evidence="9">Protein AF-10</fullName>
    </submittedName>
</protein>
<evidence type="ECO:0000313" key="9">
    <source>
        <dbReference type="WBParaSite" id="PgR044_g066_t01"/>
    </source>
</evidence>
<dbReference type="InterPro" id="IPR001965">
    <property type="entry name" value="Znf_PHD"/>
</dbReference>
<dbReference type="InterPro" id="IPR049773">
    <property type="entry name" value="AF10-like_CC"/>
</dbReference>
<feature type="domain" description="PHD-type" evidence="7">
    <location>
        <begin position="74"/>
        <end position="192"/>
    </location>
</feature>
<keyword evidence="3" id="KW-0862">Zinc</keyword>
<evidence type="ECO:0000256" key="5">
    <source>
        <dbReference type="SAM" id="MobiDB-lite"/>
    </source>
</evidence>
<dbReference type="GO" id="GO:0031491">
    <property type="term" value="F:nucleosome binding"/>
    <property type="evidence" value="ECO:0007669"/>
    <property type="project" value="TreeGrafter"/>
</dbReference>
<evidence type="ECO:0000313" key="8">
    <source>
        <dbReference type="Proteomes" id="UP000887569"/>
    </source>
</evidence>
<evidence type="ECO:0000256" key="2">
    <source>
        <dbReference type="ARBA" id="ARBA00022771"/>
    </source>
</evidence>
<dbReference type="CDD" id="cd20901">
    <property type="entry name" value="CC_AF10"/>
    <property type="match status" value="1"/>
</dbReference>
<feature type="region of interest" description="Disordered" evidence="5">
    <location>
        <begin position="508"/>
        <end position="528"/>
    </location>
</feature>
<dbReference type="PANTHER" id="PTHR13793:SF164">
    <property type="entry name" value="ALHAMBRA, ISOFORM P"/>
    <property type="match status" value="1"/>
</dbReference>
<dbReference type="SMART" id="SM00249">
    <property type="entry name" value="PHD"/>
    <property type="match status" value="2"/>
</dbReference>
<feature type="region of interest" description="Disordered" evidence="5">
    <location>
        <begin position="416"/>
        <end position="474"/>
    </location>
</feature>
<dbReference type="CDD" id="cd15574">
    <property type="entry name" value="PHD_AF10_AF17"/>
    <property type="match status" value="1"/>
</dbReference>
<dbReference type="InterPro" id="IPR019787">
    <property type="entry name" value="Znf_PHD-finger"/>
</dbReference>
<name>A0A915BLR1_PARUN</name>
<dbReference type="PROSITE" id="PS01359">
    <property type="entry name" value="ZF_PHD_1"/>
    <property type="match status" value="1"/>
</dbReference>
<dbReference type="WBParaSite" id="PgR044_g066_t01">
    <property type="protein sequence ID" value="PgR044_g066_t01"/>
    <property type="gene ID" value="PgR044_g066"/>
</dbReference>
<feature type="compositionally biased region" description="Polar residues" evidence="5">
    <location>
        <begin position="416"/>
        <end position="442"/>
    </location>
</feature>
<dbReference type="GO" id="GO:0006357">
    <property type="term" value="P:regulation of transcription by RNA polymerase II"/>
    <property type="evidence" value="ECO:0007669"/>
    <property type="project" value="TreeGrafter"/>
</dbReference>
<dbReference type="InterPro" id="IPR013083">
    <property type="entry name" value="Znf_RING/FYVE/PHD"/>
</dbReference>
<dbReference type="InterPro" id="IPR050701">
    <property type="entry name" value="Histone_Mod_Regulator"/>
</dbReference>
<feature type="region of interest" description="Disordered" evidence="5">
    <location>
        <begin position="344"/>
        <end position="364"/>
    </location>
</feature>
<dbReference type="Proteomes" id="UP000887569">
    <property type="component" value="Unplaced"/>
</dbReference>
<keyword evidence="8" id="KW-1185">Reference proteome</keyword>
<dbReference type="PROSITE" id="PS50016">
    <property type="entry name" value="ZF_PHD_2"/>
    <property type="match status" value="1"/>
</dbReference>
<feature type="compositionally biased region" description="Low complexity" evidence="5">
    <location>
        <begin position="881"/>
        <end position="897"/>
    </location>
</feature>
<dbReference type="InterPro" id="IPR049781">
    <property type="entry name" value="AF10/AF17_PHD"/>
</dbReference>
<dbReference type="PANTHER" id="PTHR13793">
    <property type="entry name" value="PHD FINGER PROTEINS"/>
    <property type="match status" value="1"/>
</dbReference>
<reference evidence="9" key="1">
    <citation type="submission" date="2022-11" db="UniProtKB">
        <authorList>
            <consortium name="WormBaseParasite"/>
        </authorList>
    </citation>
    <scope>IDENTIFICATION</scope>
</reference>
<feature type="region of interest" description="Disordered" evidence="5">
    <location>
        <begin position="1002"/>
        <end position="1025"/>
    </location>
</feature>
<dbReference type="SUPFAM" id="SSF57903">
    <property type="entry name" value="FYVE/PHD zinc finger"/>
    <property type="match status" value="1"/>
</dbReference>
<organism evidence="8 9">
    <name type="scientific">Parascaris univalens</name>
    <name type="common">Nematode worm</name>
    <dbReference type="NCBI Taxonomy" id="6257"/>
    <lineage>
        <taxon>Eukaryota</taxon>
        <taxon>Metazoa</taxon>
        <taxon>Ecdysozoa</taxon>
        <taxon>Nematoda</taxon>
        <taxon>Chromadorea</taxon>
        <taxon>Rhabditida</taxon>
        <taxon>Spirurina</taxon>
        <taxon>Ascaridomorpha</taxon>
        <taxon>Ascaridoidea</taxon>
        <taxon>Ascarididae</taxon>
        <taxon>Parascaris</taxon>
    </lineage>
</organism>
<evidence type="ECO:0000259" key="7">
    <source>
        <dbReference type="PROSITE" id="PS51805"/>
    </source>
</evidence>
<accession>A0A915BLR1</accession>
<feature type="domain" description="PHD-type" evidence="6">
    <location>
        <begin position="5"/>
        <end position="57"/>
    </location>
</feature>
<dbReference type="Gene3D" id="3.30.40.10">
    <property type="entry name" value="Zinc/RING finger domain, C3HC4 (zinc finger)"/>
    <property type="match status" value="2"/>
</dbReference>
<sequence length="1025" mass="105457">MKEMLGGCCVCADENGWEANPLVYCDGPNCEVAVHQGCYGIIEVPEGEWYCAKCADMLQHLRRNGNGSVDVREAPRCELCPFGDGALKRTDSGGWAHVICALYIPEVRFGDVHSMDPVIISDVPIERFQQPCYLCAERGEDKRALQGACMSCNKPACKKGFHVTCAQAEGLLCEEGGGSKNVKYCGYCAAHAKKAIGDPLIKIIPAYRHRAQSSSCSSTTSGGGQQISPRLNNTFNGIPPNADHFLSRTLLSSISPIGSNVYSNSNRSASVTPLSGISSQNTPSVPTLPNDGSTHRDGSVMLHDPIQRTPLPPTSVDRAMMNAVLSQPLGAHSILDGACSPPVSSGRSSIVQDTPPPAAAALSSSKCEQPSNLDILASSASIVPLPSSMGTLIGSPLMKADISPVLNEKPLNNGTLITSPGTELSPPNSMHTPMNAKQTAPVSSLPKAVKRSRTSDLGDRPKRPRNNNKTSKSVKALLESVGPLISETVSDFQRERVSERDAAAAAAAASASTSSAHLSAPSTSTDTNSLSTNAAVLNNVQTSAITTPLQTSSTLGIGGSMAFSSAYQPSTSATSAASTFVGVPLLRSVPKVFTASDQNLAGASIDRHHVSTSMPSTSFGLGASSVQHSPFPQSMEELLERQWEQGSHFLMSHAPFDIAQLLSCLHELKMENVRLEESMAQLVRRRDHLLALNARLSLSLTGGSAPSANVNATSPHHSPRIGVGTGTSMQQSISISSSLASASCPASTSASSVATLSSGVVLPSVSQQQSHLGGIPSASTSALLGGPSYASTLPPSVDDSLNQLRSLAGCAALSGVTRNGTTSGPSQLPAAVAPPVIGRPSSRQTPASITSGASITGGTSMPQPSQASFSANRIPSASGHTSTTPTSAANASGSSVTSKSSIVSGVDLLTGSTAATISPERQQQLAAAAVAAAAASALGNSFLTARSPVQISTSGTGNNPLGQFASQDLLTQYALLAQHQILQHQAVAAAALSARYGGLVIPGSSTPPSNSSTSQPTPTSSHSGK</sequence>